<evidence type="ECO:0000256" key="14">
    <source>
        <dbReference type="ARBA" id="ARBA00023136"/>
    </source>
</evidence>
<keyword evidence="4 16" id="KW-0597">Phosphoprotein</keyword>
<evidence type="ECO:0000256" key="13">
    <source>
        <dbReference type="ARBA" id="ARBA00023075"/>
    </source>
</evidence>
<keyword evidence="14 16" id="KW-0472">Membrane</keyword>
<keyword evidence="20" id="KW-1185">Reference proteome</keyword>
<keyword evidence="13 16" id="KW-0830">Ubiquinone</keyword>
<keyword evidence="3 16" id="KW-0997">Cell inner membrane</keyword>
<sequence length="247" mass="26927">MSDALKSIVFALVLCVVCSALLTGAAVGLKPYQLANVRIDRQKNILKSAGLLREDEKQTPAEIEKLFNDRIRCLRLTPDGRPLEPGESHAKALQVYLNIGAGQMIENYIIPIDTKGVWGEIKGYLALADDGKTVSGFTVYQHSETPGLGGEIEKAWFQKNFVGKKIVNAAGDFVSVAVAKGTVKDQVAPDRQANYVDGISGATLTGRYLSKGLETILREYEPVSVKFRKDHFKMVPPDQGTCDKKSG</sequence>
<protein>
    <recommendedName>
        <fullName evidence="16 17">Na(+)-translocating NADH-quinone reductase subunit C</fullName>
        <shortName evidence="16 17">Na(+)-NQR subunit C</shortName>
        <shortName evidence="16 17">Na(+)-translocating NQR subunit C</shortName>
        <ecNumber evidence="16 17">7.2.1.1</ecNumber>
    </recommendedName>
    <alternativeName>
        <fullName evidence="16 17">NQR complex subunit C</fullName>
    </alternativeName>
    <alternativeName>
        <fullName evidence="16 17">NQR-1 subunit C</fullName>
    </alternativeName>
</protein>
<reference evidence="19 20" key="1">
    <citation type="submission" date="2007-10" db="EMBL/GenBank/DDBJ databases">
        <title>Complete sequence of Desulfococcus oleovorans Hxd3.</title>
        <authorList>
            <consortium name="US DOE Joint Genome Institute"/>
            <person name="Copeland A."/>
            <person name="Lucas S."/>
            <person name="Lapidus A."/>
            <person name="Barry K."/>
            <person name="Glavina del Rio T."/>
            <person name="Dalin E."/>
            <person name="Tice H."/>
            <person name="Pitluck S."/>
            <person name="Kiss H."/>
            <person name="Brettin T."/>
            <person name="Bruce D."/>
            <person name="Detter J.C."/>
            <person name="Han C."/>
            <person name="Schmutz J."/>
            <person name="Larimer F."/>
            <person name="Land M."/>
            <person name="Hauser L."/>
            <person name="Kyrpides N."/>
            <person name="Kim E."/>
            <person name="Wawrik B."/>
            <person name="Richardson P."/>
        </authorList>
    </citation>
    <scope>NUCLEOTIDE SEQUENCE [LARGE SCALE GENOMIC DNA]</scope>
    <source>
        <strain evidence="20">DSM 6200 / JCM 39069 / Hxd3</strain>
    </source>
</reference>
<dbReference type="HOGENOM" id="CLU_077882_0_1_7"/>
<dbReference type="EMBL" id="CP000859">
    <property type="protein sequence ID" value="ABW68342.1"/>
    <property type="molecule type" value="Genomic_DNA"/>
</dbReference>
<evidence type="ECO:0000313" key="20">
    <source>
        <dbReference type="Proteomes" id="UP000008561"/>
    </source>
</evidence>
<evidence type="ECO:0000256" key="4">
    <source>
        <dbReference type="ARBA" id="ARBA00022553"/>
    </source>
</evidence>
<dbReference type="RefSeq" id="WP_012175954.1">
    <property type="nucleotide sequence ID" value="NC_009943.1"/>
</dbReference>
<comment type="similarity">
    <text evidence="16 17">Belongs to the NqrC family.</text>
</comment>
<keyword evidence="6 16" id="KW-0288">FMN</keyword>
<evidence type="ECO:0000256" key="16">
    <source>
        <dbReference type="HAMAP-Rule" id="MF_00427"/>
    </source>
</evidence>
<evidence type="ECO:0000256" key="5">
    <source>
        <dbReference type="ARBA" id="ARBA00022630"/>
    </source>
</evidence>
<evidence type="ECO:0000256" key="1">
    <source>
        <dbReference type="ARBA" id="ARBA00022448"/>
    </source>
</evidence>
<dbReference type="EC" id="7.2.1.1" evidence="16 17"/>
<dbReference type="PANTHER" id="PTHR37838:SF1">
    <property type="entry name" value="NA(+)-TRANSLOCATING NADH-QUINONE REDUCTASE SUBUNIT C"/>
    <property type="match status" value="1"/>
</dbReference>
<evidence type="ECO:0000256" key="15">
    <source>
        <dbReference type="ARBA" id="ARBA00023201"/>
    </source>
</evidence>
<dbReference type="HAMAP" id="MF_00427">
    <property type="entry name" value="NqrC"/>
    <property type="match status" value="1"/>
</dbReference>
<dbReference type="PANTHER" id="PTHR37838">
    <property type="entry name" value="NA(+)-TRANSLOCATING NADH-QUINONE REDUCTASE SUBUNIT C"/>
    <property type="match status" value="1"/>
</dbReference>
<evidence type="ECO:0000256" key="9">
    <source>
        <dbReference type="ARBA" id="ARBA00022989"/>
    </source>
</evidence>
<dbReference type="InterPro" id="IPR007329">
    <property type="entry name" value="FMN-bd"/>
</dbReference>
<evidence type="ECO:0000256" key="6">
    <source>
        <dbReference type="ARBA" id="ARBA00022643"/>
    </source>
</evidence>
<comment type="subcellular location">
    <subcellularLocation>
        <location evidence="16">Cell inner membrane</location>
        <topology evidence="16">Single-pass membrane protein</topology>
    </subcellularLocation>
</comment>
<dbReference type="GO" id="GO:0016655">
    <property type="term" value="F:oxidoreductase activity, acting on NAD(P)H, quinone or similar compound as acceptor"/>
    <property type="evidence" value="ECO:0007669"/>
    <property type="project" value="UniProtKB-UniRule"/>
</dbReference>
<keyword evidence="5 16" id="KW-0285">Flavoprotein</keyword>
<evidence type="ECO:0000256" key="17">
    <source>
        <dbReference type="PIRNR" id="PIRNR009437"/>
    </source>
</evidence>
<keyword evidence="7 16" id="KW-0812">Transmembrane</keyword>
<keyword evidence="2 16" id="KW-1003">Cell membrane</keyword>
<keyword evidence="10 16" id="KW-0520">NAD</keyword>
<proteinExistence type="inferred from homology"/>
<dbReference type="AlphaFoldDB" id="A8ZWA8"/>
<evidence type="ECO:0000259" key="18">
    <source>
        <dbReference type="SMART" id="SM00900"/>
    </source>
</evidence>
<dbReference type="PIRSF" id="PIRSF009437">
    <property type="entry name" value="NQR-1_subunit_C"/>
    <property type="match status" value="1"/>
</dbReference>
<dbReference type="GO" id="GO:0006814">
    <property type="term" value="P:sodium ion transport"/>
    <property type="evidence" value="ECO:0007669"/>
    <property type="project" value="UniProtKB-UniRule"/>
</dbReference>
<comment type="subunit">
    <text evidence="16 17">Composed of six subunits; NqrA, NqrB, NqrC, NqrD, NqrE and NqrF.</text>
</comment>
<keyword evidence="8 16" id="KW-1278">Translocase</keyword>
<dbReference type="KEGG" id="dol:Dole_2538"/>
<comment type="cofactor">
    <cofactor evidence="16 17">
        <name>FMN</name>
        <dbReference type="ChEBI" id="CHEBI:58210"/>
    </cofactor>
</comment>
<dbReference type="GO" id="GO:0005886">
    <property type="term" value="C:plasma membrane"/>
    <property type="evidence" value="ECO:0007669"/>
    <property type="project" value="UniProtKB-SubCell"/>
</dbReference>
<dbReference type="SMART" id="SM00900">
    <property type="entry name" value="FMN_bind"/>
    <property type="match status" value="1"/>
</dbReference>
<keyword evidence="15 16" id="KW-0739">Sodium transport</keyword>
<accession>A8ZWA8</accession>
<dbReference type="STRING" id="96561.Dole_2538"/>
<evidence type="ECO:0000256" key="12">
    <source>
        <dbReference type="ARBA" id="ARBA00023065"/>
    </source>
</evidence>
<feature type="modified residue" description="FMN phosphoryl threonine" evidence="16">
    <location>
        <position position="203"/>
    </location>
</feature>
<dbReference type="GO" id="GO:0010181">
    <property type="term" value="F:FMN binding"/>
    <property type="evidence" value="ECO:0007669"/>
    <property type="project" value="UniProtKB-UniRule"/>
</dbReference>
<name>A8ZWA8_DESOH</name>
<feature type="domain" description="FMN-binding" evidence="18">
    <location>
        <begin position="116"/>
        <end position="220"/>
    </location>
</feature>
<keyword evidence="9 16" id="KW-1133">Transmembrane helix</keyword>
<comment type="function">
    <text evidence="16">NQR complex catalyzes the reduction of ubiquinone-1 to ubiquinol by two successive reactions, coupled with the transport of Na(+) ions from the cytoplasm to the periplasm. NqrA to NqrE are probably involved in the second step, the conversion of ubisemiquinone to ubiquinol.</text>
</comment>
<evidence type="ECO:0000256" key="2">
    <source>
        <dbReference type="ARBA" id="ARBA00022475"/>
    </source>
</evidence>
<gene>
    <name evidence="16" type="primary">nqrC</name>
    <name evidence="19" type="ordered locus">Dole_2538</name>
</gene>
<dbReference type="eggNOG" id="COG2869">
    <property type="taxonomic scope" value="Bacteria"/>
</dbReference>
<comment type="catalytic activity">
    <reaction evidence="16 17">
        <text>a ubiquinone + n Na(+)(in) + NADH + H(+) = a ubiquinol + n Na(+)(out) + NAD(+)</text>
        <dbReference type="Rhea" id="RHEA:47748"/>
        <dbReference type="Rhea" id="RHEA-COMP:9565"/>
        <dbReference type="Rhea" id="RHEA-COMP:9566"/>
        <dbReference type="ChEBI" id="CHEBI:15378"/>
        <dbReference type="ChEBI" id="CHEBI:16389"/>
        <dbReference type="ChEBI" id="CHEBI:17976"/>
        <dbReference type="ChEBI" id="CHEBI:29101"/>
        <dbReference type="ChEBI" id="CHEBI:57540"/>
        <dbReference type="ChEBI" id="CHEBI:57945"/>
        <dbReference type="EC" id="7.2.1.1"/>
    </reaction>
</comment>
<evidence type="ECO:0000256" key="3">
    <source>
        <dbReference type="ARBA" id="ARBA00022519"/>
    </source>
</evidence>
<dbReference type="InterPro" id="IPR010204">
    <property type="entry name" value="NqrC"/>
</dbReference>
<comment type="caution">
    <text evidence="16">Lacks conserved residue(s) required for the propagation of feature annotation.</text>
</comment>
<dbReference type="Proteomes" id="UP000008561">
    <property type="component" value="Chromosome"/>
</dbReference>
<keyword evidence="1 16" id="KW-0813">Transport</keyword>
<evidence type="ECO:0000256" key="11">
    <source>
        <dbReference type="ARBA" id="ARBA00023053"/>
    </source>
</evidence>
<dbReference type="OrthoDB" id="9786835at2"/>
<keyword evidence="11 16" id="KW-0915">Sodium</keyword>
<keyword evidence="12 16" id="KW-0406">Ion transport</keyword>
<evidence type="ECO:0000256" key="8">
    <source>
        <dbReference type="ARBA" id="ARBA00022967"/>
    </source>
</evidence>
<evidence type="ECO:0000256" key="7">
    <source>
        <dbReference type="ARBA" id="ARBA00022692"/>
    </source>
</evidence>
<organism evidence="19 20">
    <name type="scientific">Desulfosudis oleivorans (strain DSM 6200 / JCM 39069 / Hxd3)</name>
    <name type="common">Desulfococcus oleovorans</name>
    <dbReference type="NCBI Taxonomy" id="96561"/>
    <lineage>
        <taxon>Bacteria</taxon>
        <taxon>Pseudomonadati</taxon>
        <taxon>Thermodesulfobacteriota</taxon>
        <taxon>Desulfobacteria</taxon>
        <taxon>Desulfobacterales</taxon>
        <taxon>Desulfosudaceae</taxon>
        <taxon>Desulfosudis</taxon>
    </lineage>
</organism>
<evidence type="ECO:0000256" key="10">
    <source>
        <dbReference type="ARBA" id="ARBA00023027"/>
    </source>
</evidence>
<evidence type="ECO:0000313" key="19">
    <source>
        <dbReference type="EMBL" id="ABW68342.1"/>
    </source>
</evidence>
<dbReference type="Pfam" id="PF04205">
    <property type="entry name" value="FMN_bind"/>
    <property type="match status" value="1"/>
</dbReference>